<dbReference type="PANTHER" id="PTHR15092:SF22">
    <property type="entry name" value="POLY(A)-SPECIFIC RIBONUCLEASE PNLDC1"/>
    <property type="match status" value="1"/>
</dbReference>
<evidence type="ECO:0000313" key="3">
    <source>
        <dbReference type="EMBL" id="CAD9088338.1"/>
    </source>
</evidence>
<dbReference type="InterPro" id="IPR036397">
    <property type="entry name" value="RNaseH_sf"/>
</dbReference>
<evidence type="ECO:0000256" key="2">
    <source>
        <dbReference type="SAM" id="MobiDB-lite"/>
    </source>
</evidence>
<organism evidence="3">
    <name type="scientific">Neobodo designis</name>
    <name type="common">Flagellated protozoan</name>
    <name type="synonym">Bodo designis</name>
    <dbReference type="NCBI Taxonomy" id="312471"/>
    <lineage>
        <taxon>Eukaryota</taxon>
        <taxon>Discoba</taxon>
        <taxon>Euglenozoa</taxon>
        <taxon>Kinetoplastea</taxon>
        <taxon>Metakinetoplastina</taxon>
        <taxon>Neobodonida</taxon>
        <taxon>Neobodo</taxon>
    </lineage>
</organism>
<dbReference type="GO" id="GO:0003723">
    <property type="term" value="F:RNA binding"/>
    <property type="evidence" value="ECO:0007669"/>
    <property type="project" value="TreeGrafter"/>
</dbReference>
<dbReference type="Gene3D" id="3.30.420.10">
    <property type="entry name" value="Ribonuclease H-like superfamily/Ribonuclease H"/>
    <property type="match status" value="2"/>
</dbReference>
<sequence length="535" mass="58891">MDVTRANFEVVFPHIKRLLEDAEFSSIDFEMSGIRTAEDTNDIEKSAAEAFPEKSKAAQRYTLVQFGLCIFTKKPMPADAPANAPQQYVAHPFNFFVFPGDKSEDIVINVDTAAFLAKHNMDFSKWITEGVPYLKRTKAVEMRDKLARKQGSPSPSGAAAEDDDDGDEPVPAPTPEKKGGKPWDQSFLAKLDKLDSAAFTNAMADAARFAERSKAAEESNGLIPDPHPQLIPAFRHKDSIGLFGHFLSSLGLIKTSKRTPKGPAYYMSSAAARDRRELDELERTIGATRVIEALSAVKKPIVVHNGLMDLLFMHHCFDGEPVGDLQHFKGLIRKRFPYVFDTRFLVTHPKVPFDAKMVQNLEGQYSAFHATYGQSYSVELPLGFEGYTAAVLANSSRAHEAAYDALITGRLLLYMAKLLGDGTLGSLIEGKFVNKVPVYCCLETVQLSADTDTIDHDGPVLCVTFPRNVGMSSSKLDEMLKSNDLRGRVLWNGDRAFVFSPASSRGTLFDKSVGQALGNLRKATNNKGGITVLRP</sequence>
<proteinExistence type="inferred from homology"/>
<dbReference type="GO" id="GO:0000175">
    <property type="term" value="F:3'-5'-RNA exonuclease activity"/>
    <property type="evidence" value="ECO:0007669"/>
    <property type="project" value="TreeGrafter"/>
</dbReference>
<comment type="similarity">
    <text evidence="1">Belongs to the CAF1 family.</text>
</comment>
<dbReference type="InterPro" id="IPR012337">
    <property type="entry name" value="RNaseH-like_sf"/>
</dbReference>
<protein>
    <submittedName>
        <fullName evidence="3">Uncharacterized protein</fullName>
    </submittedName>
</protein>
<dbReference type="EMBL" id="HBGF01000509">
    <property type="protein sequence ID" value="CAD9088338.1"/>
    <property type="molecule type" value="Transcribed_RNA"/>
</dbReference>
<name>A0A7S1KWV2_NEODS</name>
<dbReference type="AlphaFoldDB" id="A0A7S1KWV2"/>
<reference evidence="3" key="1">
    <citation type="submission" date="2021-01" db="EMBL/GenBank/DDBJ databases">
        <authorList>
            <person name="Corre E."/>
            <person name="Pelletier E."/>
            <person name="Niang G."/>
            <person name="Scheremetjew M."/>
            <person name="Finn R."/>
            <person name="Kale V."/>
            <person name="Holt S."/>
            <person name="Cochrane G."/>
            <person name="Meng A."/>
            <person name="Brown T."/>
            <person name="Cohen L."/>
        </authorList>
    </citation>
    <scope>NUCLEOTIDE SEQUENCE</scope>
    <source>
        <strain evidence="3">CCAP 1951/1</strain>
    </source>
</reference>
<gene>
    <name evidence="3" type="ORF">NDES1114_LOCUS386</name>
</gene>
<dbReference type="InterPro" id="IPR006941">
    <property type="entry name" value="RNase_CAF1"/>
</dbReference>
<dbReference type="SUPFAM" id="SSF53098">
    <property type="entry name" value="Ribonuclease H-like"/>
    <property type="match status" value="1"/>
</dbReference>
<evidence type="ECO:0000256" key="1">
    <source>
        <dbReference type="ARBA" id="ARBA00008372"/>
    </source>
</evidence>
<feature type="region of interest" description="Disordered" evidence="2">
    <location>
        <begin position="144"/>
        <end position="183"/>
    </location>
</feature>
<dbReference type="InterPro" id="IPR051181">
    <property type="entry name" value="CAF1_poly(A)_ribonucleases"/>
</dbReference>
<dbReference type="Pfam" id="PF04857">
    <property type="entry name" value="CAF1"/>
    <property type="match status" value="1"/>
</dbReference>
<accession>A0A7S1KWV2</accession>
<dbReference type="PANTHER" id="PTHR15092">
    <property type="entry name" value="POLY A -SPECIFIC RIBONUCLEASE/TARGET OF EGR1, MEMBER 1"/>
    <property type="match status" value="1"/>
</dbReference>